<protein>
    <submittedName>
        <fullName evidence="2">Uncharacterized protein</fullName>
    </submittedName>
</protein>
<feature type="region of interest" description="Disordered" evidence="1">
    <location>
        <begin position="32"/>
        <end position="72"/>
    </location>
</feature>
<evidence type="ECO:0000256" key="1">
    <source>
        <dbReference type="SAM" id="MobiDB-lite"/>
    </source>
</evidence>
<sequence>MPLRPSGCERPRESVGGGAEADLVRVAHLPGASVGWTGAPRSGRAGPTRFPQTTPTCLGRAGELQDGARLLG</sequence>
<proteinExistence type="predicted"/>
<organism evidence="2">
    <name type="scientific">uncultured Thermomicrobiales bacterium</name>
    <dbReference type="NCBI Taxonomy" id="1645740"/>
    <lineage>
        <taxon>Bacteria</taxon>
        <taxon>Pseudomonadati</taxon>
        <taxon>Thermomicrobiota</taxon>
        <taxon>Thermomicrobia</taxon>
        <taxon>Thermomicrobiales</taxon>
        <taxon>environmental samples</taxon>
    </lineage>
</organism>
<gene>
    <name evidence="2" type="ORF">AVDCRST_MAG49-978</name>
</gene>
<accession>A0A6J4U761</accession>
<dbReference type="AlphaFoldDB" id="A0A6J4U761"/>
<reference evidence="2" key="1">
    <citation type="submission" date="2020-02" db="EMBL/GenBank/DDBJ databases">
        <authorList>
            <person name="Meier V. D."/>
        </authorList>
    </citation>
    <scope>NUCLEOTIDE SEQUENCE</scope>
    <source>
        <strain evidence="2">AVDCRST_MAG49</strain>
    </source>
</reference>
<evidence type="ECO:0000313" key="2">
    <source>
        <dbReference type="EMBL" id="CAA9542176.1"/>
    </source>
</evidence>
<dbReference type="EMBL" id="CADCWG010000060">
    <property type="protein sequence ID" value="CAA9542176.1"/>
    <property type="molecule type" value="Genomic_DNA"/>
</dbReference>
<name>A0A6J4U761_9BACT</name>